<dbReference type="EMBL" id="BKCG01000007">
    <property type="protein sequence ID" value="GER60447.1"/>
    <property type="molecule type" value="Genomic_DNA"/>
</dbReference>
<proteinExistence type="predicted"/>
<gene>
    <name evidence="2" type="ORF">ULMA_25550</name>
</gene>
<dbReference type="Proteomes" id="UP000326509">
    <property type="component" value="Unassembled WGS sequence"/>
</dbReference>
<organism evidence="2 3">
    <name type="scientific">Patiriisocius marinus</name>
    <dbReference type="NCBI Taxonomy" id="1397112"/>
    <lineage>
        <taxon>Bacteria</taxon>
        <taxon>Pseudomonadati</taxon>
        <taxon>Bacteroidota</taxon>
        <taxon>Flavobacteriia</taxon>
        <taxon>Flavobacteriales</taxon>
        <taxon>Flavobacteriaceae</taxon>
        <taxon>Patiriisocius</taxon>
    </lineage>
</organism>
<comment type="caution">
    <text evidence="2">The sequence shown here is derived from an EMBL/GenBank/DDBJ whole genome shotgun (WGS) entry which is preliminary data.</text>
</comment>
<dbReference type="RefSeq" id="WP_151674881.1">
    <property type="nucleotide sequence ID" value="NZ_BKCG01000007.1"/>
</dbReference>
<accession>A0A5J4J7E4</accession>
<dbReference type="AlphaFoldDB" id="A0A5J4J7E4"/>
<name>A0A5J4J7E4_9FLAO</name>
<feature type="chain" id="PRO_5023825998" evidence="1">
    <location>
        <begin position="22"/>
        <end position="233"/>
    </location>
</feature>
<evidence type="ECO:0000256" key="1">
    <source>
        <dbReference type="SAM" id="SignalP"/>
    </source>
</evidence>
<keyword evidence="1" id="KW-0732">Signal</keyword>
<sequence>MKLFKHTLLALVCAGTMSAQAQNVENEVDQEASYLSSKTVPVFKGYKNTNGSIYNDKEFKRGTVFVDGKMTASNVGLRYNAQSEEIEYMKQLGSQATVVNVVKKSENIDVKILNDHYVYLPSPGKKFKDGYLIVLEENDKLTLYKKLSKEFVEGKKSVNSYTRDVPDSFKEREVLFIKVKGEEIKEVPGSKGKRKKLFSSKENEVTTYMKNEKLNLRKDEDLIKALKYYSTLN</sequence>
<reference evidence="2 3" key="1">
    <citation type="submission" date="2019-08" db="EMBL/GenBank/DDBJ databases">
        <title>Draft genome sequence of Ulvibacter marinus type strain NBRC 109484.</title>
        <authorList>
            <person name="Kawano K."/>
            <person name="Ushijima N."/>
            <person name="Kihara M."/>
            <person name="Itoh H."/>
        </authorList>
    </citation>
    <scope>NUCLEOTIDE SEQUENCE [LARGE SCALE GENOMIC DNA]</scope>
    <source>
        <strain evidence="2 3">NBRC 109484</strain>
    </source>
</reference>
<feature type="signal peptide" evidence="1">
    <location>
        <begin position="1"/>
        <end position="21"/>
    </location>
</feature>
<keyword evidence="3" id="KW-1185">Reference proteome</keyword>
<evidence type="ECO:0000313" key="3">
    <source>
        <dbReference type="Proteomes" id="UP000326509"/>
    </source>
</evidence>
<protein>
    <submittedName>
        <fullName evidence="2">Uncharacterized protein</fullName>
    </submittedName>
</protein>
<evidence type="ECO:0000313" key="2">
    <source>
        <dbReference type="EMBL" id="GER60447.1"/>
    </source>
</evidence>
<dbReference type="OrthoDB" id="978006at2"/>